<evidence type="ECO:0000259" key="1">
    <source>
        <dbReference type="PROSITE" id="PS51725"/>
    </source>
</evidence>
<name>A0A938Y8E5_9ACTN</name>
<accession>A0A938Y8E5</accession>
<feature type="domain" description="ABM" evidence="1">
    <location>
        <begin position="8"/>
        <end position="95"/>
    </location>
</feature>
<proteinExistence type="predicted"/>
<dbReference type="SUPFAM" id="SSF54909">
    <property type="entry name" value="Dimeric alpha+beta barrel"/>
    <property type="match status" value="1"/>
</dbReference>
<dbReference type="PANTHER" id="PTHR33336:SF15">
    <property type="entry name" value="ABM DOMAIN-CONTAINING PROTEIN"/>
    <property type="match status" value="1"/>
</dbReference>
<comment type="caution">
    <text evidence="2">The sequence shown here is derived from an EMBL/GenBank/DDBJ whole genome shotgun (WGS) entry which is preliminary data.</text>
</comment>
<dbReference type="Pfam" id="PF03992">
    <property type="entry name" value="ABM"/>
    <property type="match status" value="1"/>
</dbReference>
<keyword evidence="2" id="KW-0560">Oxidoreductase</keyword>
<keyword evidence="2" id="KW-0503">Monooxygenase</keyword>
<evidence type="ECO:0000313" key="2">
    <source>
        <dbReference type="EMBL" id="MBM9467926.1"/>
    </source>
</evidence>
<evidence type="ECO:0000313" key="3">
    <source>
        <dbReference type="Proteomes" id="UP000663792"/>
    </source>
</evidence>
<keyword evidence="3" id="KW-1185">Reference proteome</keyword>
<dbReference type="InterPro" id="IPR050744">
    <property type="entry name" value="AI-2_Isomerase_LsrG"/>
</dbReference>
<dbReference type="RefSeq" id="WP_205260885.1">
    <property type="nucleotide sequence ID" value="NZ_JAERWK010000015.1"/>
</dbReference>
<dbReference type="Proteomes" id="UP000663792">
    <property type="component" value="Unassembled WGS sequence"/>
</dbReference>
<dbReference type="PROSITE" id="PS51725">
    <property type="entry name" value="ABM"/>
    <property type="match status" value="1"/>
</dbReference>
<dbReference type="InterPro" id="IPR007138">
    <property type="entry name" value="ABM_dom"/>
</dbReference>
<sequence length="108" mass="11180">MTTASNPIVVVAVFTPAEGKKEELTALFTEAVAKVHTEPGCHLYSLHESSDGNLIFIEKWESADALQVHSTAPALTEVGPKLGPLLGAAPQVTTMTAIPAGDATKGAL</sequence>
<dbReference type="GO" id="GO:0004497">
    <property type="term" value="F:monooxygenase activity"/>
    <property type="evidence" value="ECO:0007669"/>
    <property type="project" value="UniProtKB-KW"/>
</dbReference>
<dbReference type="PANTHER" id="PTHR33336">
    <property type="entry name" value="QUINOL MONOOXYGENASE YGIN-RELATED"/>
    <property type="match status" value="1"/>
</dbReference>
<dbReference type="Gene3D" id="3.30.70.100">
    <property type="match status" value="1"/>
</dbReference>
<gene>
    <name evidence="2" type="ORF">JL106_11600</name>
</gene>
<dbReference type="EMBL" id="JAERWK010000015">
    <property type="protein sequence ID" value="MBM9467926.1"/>
    <property type="molecule type" value="Genomic_DNA"/>
</dbReference>
<dbReference type="AlphaFoldDB" id="A0A938Y8E5"/>
<reference evidence="2" key="1">
    <citation type="submission" date="2021-01" db="EMBL/GenBank/DDBJ databases">
        <title>YIM 132084 draft genome.</title>
        <authorList>
            <person name="An D."/>
        </authorList>
    </citation>
    <scope>NUCLEOTIDE SEQUENCE</scope>
    <source>
        <strain evidence="2">YIM 132084</strain>
    </source>
</reference>
<protein>
    <submittedName>
        <fullName evidence="2">Antibiotic biosynthesis monooxygenase</fullName>
    </submittedName>
</protein>
<dbReference type="InterPro" id="IPR011008">
    <property type="entry name" value="Dimeric_a/b-barrel"/>
</dbReference>
<organism evidence="2 3">
    <name type="scientific">Nakamurella leprariae</name>
    <dbReference type="NCBI Taxonomy" id="2803911"/>
    <lineage>
        <taxon>Bacteria</taxon>
        <taxon>Bacillati</taxon>
        <taxon>Actinomycetota</taxon>
        <taxon>Actinomycetes</taxon>
        <taxon>Nakamurellales</taxon>
        <taxon>Nakamurellaceae</taxon>
        <taxon>Nakamurella</taxon>
    </lineage>
</organism>